<dbReference type="InterPro" id="IPR012902">
    <property type="entry name" value="N_methyl_site"/>
</dbReference>
<sequence>MQSTNRSPNRGAFTLVELLVVIAIIGILIALLLPAVQAAREAARRTQCKSNLKNIGLALQNHHDTHGAFPAGGWGYRWLPEPDGGYGRDQPGSWLYGILAFMEEGSIRDIGAGTAASSPARDQAMARLLVASVSVMNCPSRRPAEPYPLVSNASNSNSDYNNTTADFTVDPAAAYRSDYGGCRGGGTQQAYDAATSTGSDQEKAVAIRSFQLIDGPGPATFAEATTWDAKNPQLGINKWVSNMGAGGNGVILGREPVPMRKISDGTSKTYVAGERMRESDLYTTGTSLFDDQSAYNGFDRDSIVSAWVPPLADMTSTEYEAWQTSVGNTYAPASGGSLSFNFGAAHPSVFQVVYCDGSVASVSYDIDLEVHRARGSRNLGETNQE</sequence>
<evidence type="ECO:0000313" key="3">
    <source>
        <dbReference type="Proteomes" id="UP000317421"/>
    </source>
</evidence>
<dbReference type="Pfam" id="PF07963">
    <property type="entry name" value="N_methyl"/>
    <property type="match status" value="1"/>
</dbReference>
<dbReference type="OrthoDB" id="255848at2"/>
<dbReference type="RefSeq" id="WP_146446682.1">
    <property type="nucleotide sequence ID" value="NZ_SJPR01000009.1"/>
</dbReference>
<dbReference type="InterPro" id="IPR027558">
    <property type="entry name" value="Pre_pil_HX9DG_C"/>
</dbReference>
<comment type="caution">
    <text evidence="2">The sequence shown here is derived from an EMBL/GenBank/DDBJ whole genome shotgun (WGS) entry which is preliminary data.</text>
</comment>
<dbReference type="SUPFAM" id="SSF54523">
    <property type="entry name" value="Pili subunits"/>
    <property type="match status" value="1"/>
</dbReference>
<dbReference type="NCBIfam" id="TIGR02532">
    <property type="entry name" value="IV_pilin_GFxxxE"/>
    <property type="match status" value="1"/>
</dbReference>
<reference evidence="2 3" key="1">
    <citation type="submission" date="2019-02" db="EMBL/GenBank/DDBJ databases">
        <title>Deep-cultivation of Planctomycetes and their phenomic and genomic characterization uncovers novel biology.</title>
        <authorList>
            <person name="Wiegand S."/>
            <person name="Jogler M."/>
            <person name="Boedeker C."/>
            <person name="Pinto D."/>
            <person name="Vollmers J."/>
            <person name="Rivas-Marin E."/>
            <person name="Kohn T."/>
            <person name="Peeters S.H."/>
            <person name="Heuer A."/>
            <person name="Rast P."/>
            <person name="Oberbeckmann S."/>
            <person name="Bunk B."/>
            <person name="Jeske O."/>
            <person name="Meyerdierks A."/>
            <person name="Storesund J.E."/>
            <person name="Kallscheuer N."/>
            <person name="Luecker S."/>
            <person name="Lage O.M."/>
            <person name="Pohl T."/>
            <person name="Merkel B.J."/>
            <person name="Hornburger P."/>
            <person name="Mueller R.-W."/>
            <person name="Bruemmer F."/>
            <person name="Labrenz M."/>
            <person name="Spormann A.M."/>
            <person name="Op Den Camp H."/>
            <person name="Overmann J."/>
            <person name="Amann R."/>
            <person name="Jetten M.S.M."/>
            <person name="Mascher T."/>
            <person name="Medema M.H."/>
            <person name="Devos D.P."/>
            <person name="Kaster A.-K."/>
            <person name="Ovreas L."/>
            <person name="Rohde M."/>
            <person name="Galperin M.Y."/>
            <person name="Jogler C."/>
        </authorList>
    </citation>
    <scope>NUCLEOTIDE SEQUENCE [LARGE SCALE GENOMIC DNA]</scope>
    <source>
        <strain evidence="2 3">Pla108</strain>
    </source>
</reference>
<protein>
    <submittedName>
        <fullName evidence="2">Type II secretion system protein G</fullName>
    </submittedName>
</protein>
<dbReference type="EMBL" id="SJPR01000009">
    <property type="protein sequence ID" value="TWT92864.1"/>
    <property type="molecule type" value="Genomic_DNA"/>
</dbReference>
<dbReference type="PANTHER" id="PTHR30093:SF2">
    <property type="entry name" value="TYPE II SECRETION SYSTEM PROTEIN H"/>
    <property type="match status" value="1"/>
</dbReference>
<dbReference type="Gene3D" id="3.30.700.10">
    <property type="entry name" value="Glycoprotein, Type 4 Pilin"/>
    <property type="match status" value="1"/>
</dbReference>
<dbReference type="NCBIfam" id="TIGR04294">
    <property type="entry name" value="pre_pil_HX9DG"/>
    <property type="match status" value="1"/>
</dbReference>
<gene>
    <name evidence="2" type="primary">xcpT_12</name>
    <name evidence="2" type="ORF">Pla108_40040</name>
</gene>
<dbReference type="InterPro" id="IPR011453">
    <property type="entry name" value="DUF1559"/>
</dbReference>
<name>A0A5C5ZZ74_9BACT</name>
<proteinExistence type="predicted"/>
<feature type="domain" description="DUF1559" evidence="1">
    <location>
        <begin position="37"/>
        <end position="369"/>
    </location>
</feature>
<accession>A0A5C5ZZ74</accession>
<dbReference type="Proteomes" id="UP000317421">
    <property type="component" value="Unassembled WGS sequence"/>
</dbReference>
<dbReference type="PANTHER" id="PTHR30093">
    <property type="entry name" value="GENERAL SECRETION PATHWAY PROTEIN G"/>
    <property type="match status" value="1"/>
</dbReference>
<dbReference type="InterPro" id="IPR045584">
    <property type="entry name" value="Pilin-like"/>
</dbReference>
<dbReference type="Pfam" id="PF07596">
    <property type="entry name" value="SBP_bac_10"/>
    <property type="match status" value="1"/>
</dbReference>
<evidence type="ECO:0000313" key="2">
    <source>
        <dbReference type="EMBL" id="TWT92864.1"/>
    </source>
</evidence>
<organism evidence="2 3">
    <name type="scientific">Botrimarina colliarenosi</name>
    <dbReference type="NCBI Taxonomy" id="2528001"/>
    <lineage>
        <taxon>Bacteria</taxon>
        <taxon>Pseudomonadati</taxon>
        <taxon>Planctomycetota</taxon>
        <taxon>Planctomycetia</taxon>
        <taxon>Pirellulales</taxon>
        <taxon>Lacipirellulaceae</taxon>
        <taxon>Botrimarina</taxon>
    </lineage>
</organism>
<keyword evidence="3" id="KW-1185">Reference proteome</keyword>
<dbReference type="AlphaFoldDB" id="A0A5C5ZZ74"/>
<evidence type="ECO:0000259" key="1">
    <source>
        <dbReference type="Pfam" id="PF07596"/>
    </source>
</evidence>